<name>A0A1H7T4R0_9SPHN</name>
<proteinExistence type="predicted"/>
<evidence type="ECO:0000259" key="5">
    <source>
        <dbReference type="PROSITE" id="PS01124"/>
    </source>
</evidence>
<evidence type="ECO:0000256" key="2">
    <source>
        <dbReference type="ARBA" id="ARBA00023125"/>
    </source>
</evidence>
<evidence type="ECO:0000256" key="4">
    <source>
        <dbReference type="SAM" id="MobiDB-lite"/>
    </source>
</evidence>
<dbReference type="InterPro" id="IPR018062">
    <property type="entry name" value="HTH_AraC-typ_CS"/>
</dbReference>
<keyword evidence="1" id="KW-0805">Transcription regulation</keyword>
<dbReference type="SMART" id="SM00342">
    <property type="entry name" value="HTH_ARAC"/>
    <property type="match status" value="1"/>
</dbReference>
<dbReference type="RefSeq" id="WP_093007110.1">
    <property type="nucleotide sequence ID" value="NZ_FNZZ01000005.1"/>
</dbReference>
<feature type="domain" description="HTH araC/xylS-type" evidence="5">
    <location>
        <begin position="175"/>
        <end position="257"/>
    </location>
</feature>
<reference evidence="7" key="1">
    <citation type="submission" date="2016-10" db="EMBL/GenBank/DDBJ databases">
        <authorList>
            <person name="Varghese N."/>
            <person name="Submissions S."/>
        </authorList>
    </citation>
    <scope>NUCLEOTIDE SEQUENCE [LARGE SCALE GENOMIC DNA]</scope>
    <source>
        <strain evidence="7">JS21-1</strain>
    </source>
</reference>
<protein>
    <submittedName>
        <fullName evidence="6">AraC-type DNA-binding protein</fullName>
    </submittedName>
</protein>
<dbReference type="GO" id="GO:0003700">
    <property type="term" value="F:DNA-binding transcription factor activity"/>
    <property type="evidence" value="ECO:0007669"/>
    <property type="project" value="InterPro"/>
</dbReference>
<evidence type="ECO:0000313" key="6">
    <source>
        <dbReference type="EMBL" id="SEL79872.1"/>
    </source>
</evidence>
<organism evidence="6 7">
    <name type="scientific">Sphingomonas palmae</name>
    <dbReference type="NCBI Taxonomy" id="1855283"/>
    <lineage>
        <taxon>Bacteria</taxon>
        <taxon>Pseudomonadati</taxon>
        <taxon>Pseudomonadota</taxon>
        <taxon>Alphaproteobacteria</taxon>
        <taxon>Sphingomonadales</taxon>
        <taxon>Sphingomonadaceae</taxon>
        <taxon>Sphingomonas</taxon>
    </lineage>
</organism>
<dbReference type="InterPro" id="IPR018060">
    <property type="entry name" value="HTH_AraC"/>
</dbReference>
<dbReference type="Proteomes" id="UP000199214">
    <property type="component" value="Unassembled WGS sequence"/>
</dbReference>
<dbReference type="Gene3D" id="1.10.10.60">
    <property type="entry name" value="Homeodomain-like"/>
    <property type="match status" value="2"/>
</dbReference>
<dbReference type="PROSITE" id="PS00041">
    <property type="entry name" value="HTH_ARAC_FAMILY_1"/>
    <property type="match status" value="1"/>
</dbReference>
<dbReference type="AlphaFoldDB" id="A0A1H7T4R0"/>
<feature type="region of interest" description="Disordered" evidence="4">
    <location>
        <begin position="254"/>
        <end position="279"/>
    </location>
</feature>
<dbReference type="Pfam" id="PF12833">
    <property type="entry name" value="HTH_18"/>
    <property type="match status" value="1"/>
</dbReference>
<sequence>MPRVILSRRSLEADGSIVRDEPGGSHLLAITLDATDATLEGQIDGRGWRSDEGTDRVTFTPAGVVRTITMASGRYDSLLVELPAALVQRVCRTNRRTAWRSASSEHNAKLALAARWYAEQACEDAEEDALLVRLLARTVARNFSTIRFRADDAWLAPSTLSRIARLATANHRACLPALAQEAGLSVSAFSRAFRGAIGLTAGDWLIERRITAAERMLIETDLPLTEVARSVGIRAASHFSQTFLARRGMPPSEFRRRARGQTVRVSGSSTPGEYRRLGR</sequence>
<keyword evidence="2 6" id="KW-0238">DNA-binding</keyword>
<dbReference type="PANTHER" id="PTHR46796">
    <property type="entry name" value="HTH-TYPE TRANSCRIPTIONAL ACTIVATOR RHAS-RELATED"/>
    <property type="match status" value="1"/>
</dbReference>
<dbReference type="STRING" id="1855283.SAMN05216382_2669"/>
<accession>A0A1H7T4R0</accession>
<dbReference type="PANTHER" id="PTHR46796:SF6">
    <property type="entry name" value="ARAC SUBFAMILY"/>
    <property type="match status" value="1"/>
</dbReference>
<evidence type="ECO:0000313" key="7">
    <source>
        <dbReference type="Proteomes" id="UP000199214"/>
    </source>
</evidence>
<evidence type="ECO:0000256" key="3">
    <source>
        <dbReference type="ARBA" id="ARBA00023163"/>
    </source>
</evidence>
<dbReference type="SUPFAM" id="SSF46689">
    <property type="entry name" value="Homeodomain-like"/>
    <property type="match status" value="1"/>
</dbReference>
<evidence type="ECO:0000256" key="1">
    <source>
        <dbReference type="ARBA" id="ARBA00023015"/>
    </source>
</evidence>
<keyword evidence="3" id="KW-0804">Transcription</keyword>
<dbReference type="PROSITE" id="PS01124">
    <property type="entry name" value="HTH_ARAC_FAMILY_2"/>
    <property type="match status" value="1"/>
</dbReference>
<gene>
    <name evidence="6" type="ORF">SAMN05216382_2669</name>
</gene>
<dbReference type="EMBL" id="FNZZ01000005">
    <property type="protein sequence ID" value="SEL79872.1"/>
    <property type="molecule type" value="Genomic_DNA"/>
</dbReference>
<dbReference type="InterPro" id="IPR050204">
    <property type="entry name" value="AraC_XylS_family_regulators"/>
</dbReference>
<dbReference type="GO" id="GO:0043565">
    <property type="term" value="F:sequence-specific DNA binding"/>
    <property type="evidence" value="ECO:0007669"/>
    <property type="project" value="InterPro"/>
</dbReference>
<dbReference type="OrthoDB" id="110167at2"/>
<dbReference type="InterPro" id="IPR009057">
    <property type="entry name" value="Homeodomain-like_sf"/>
</dbReference>
<keyword evidence="7" id="KW-1185">Reference proteome</keyword>